<dbReference type="KEGG" id="ocg:OCA5_c17600"/>
<feature type="compositionally biased region" description="Low complexity" evidence="1">
    <location>
        <begin position="400"/>
        <end position="439"/>
    </location>
</feature>
<dbReference type="PROSITE" id="PS51724">
    <property type="entry name" value="SPOR"/>
    <property type="match status" value="1"/>
</dbReference>
<reference evidence="4 5" key="1">
    <citation type="journal article" date="2011" name="J. Bacteriol.">
        <title>Complete genome sequences of the chemolithoautotrophic Oligotropha carboxidovorans strains OM4 and OM5.</title>
        <authorList>
            <person name="Volland S."/>
            <person name="Rachinger M."/>
            <person name="Strittmatter A."/>
            <person name="Daniel R."/>
            <person name="Gottschalk G."/>
            <person name="Meyer O."/>
        </authorList>
    </citation>
    <scope>NUCLEOTIDE SEQUENCE [LARGE SCALE GENOMIC DNA]</scope>
    <source>
        <strain evidence="5">ATCC 49405 / DSM 1227 / KCTC 32145 / OM5</strain>
    </source>
</reference>
<dbReference type="EMBL" id="CP002826">
    <property type="protein sequence ID" value="AEI06474.1"/>
    <property type="molecule type" value="Genomic_DNA"/>
</dbReference>
<dbReference type="SUPFAM" id="SSF110997">
    <property type="entry name" value="Sporulation related repeat"/>
    <property type="match status" value="1"/>
</dbReference>
<evidence type="ECO:0000313" key="5">
    <source>
        <dbReference type="Proteomes" id="UP000007730"/>
    </source>
</evidence>
<keyword evidence="2" id="KW-0812">Transmembrane</keyword>
<evidence type="ECO:0000313" key="4">
    <source>
        <dbReference type="EMBL" id="AEI06474.1"/>
    </source>
</evidence>
<gene>
    <name evidence="4" type="ordered locus">OCA5_c17600</name>
</gene>
<dbReference type="InterPro" id="IPR007730">
    <property type="entry name" value="SPOR-like_dom"/>
</dbReference>
<dbReference type="InterPro" id="IPR036680">
    <property type="entry name" value="SPOR-like_sf"/>
</dbReference>
<dbReference type="GO" id="GO:0042834">
    <property type="term" value="F:peptidoglycan binding"/>
    <property type="evidence" value="ECO:0007669"/>
    <property type="project" value="InterPro"/>
</dbReference>
<organism evidence="4 5">
    <name type="scientific">Afipia carboxidovorans (strain ATCC 49405 / DSM 1227 / KCTC 32145 / OM5)</name>
    <name type="common">Oligotropha carboxidovorans</name>
    <dbReference type="NCBI Taxonomy" id="504832"/>
    <lineage>
        <taxon>Bacteria</taxon>
        <taxon>Pseudomonadati</taxon>
        <taxon>Pseudomonadota</taxon>
        <taxon>Alphaproteobacteria</taxon>
        <taxon>Hyphomicrobiales</taxon>
        <taxon>Nitrobacteraceae</taxon>
        <taxon>Afipia</taxon>
    </lineage>
</organism>
<dbReference type="RefSeq" id="WP_012563411.1">
    <property type="nucleotide sequence ID" value="NC_011386.1"/>
</dbReference>
<proteinExistence type="predicted"/>
<dbReference type="AlphaFoldDB" id="B6JFQ1"/>
<dbReference type="Gene3D" id="3.30.70.1070">
    <property type="entry name" value="Sporulation related repeat"/>
    <property type="match status" value="1"/>
</dbReference>
<evidence type="ECO:0000256" key="1">
    <source>
        <dbReference type="SAM" id="MobiDB-lite"/>
    </source>
</evidence>
<keyword evidence="2" id="KW-1133">Transmembrane helix</keyword>
<name>B6JFQ1_AFIC5</name>
<sequence>MSDRYSDRPFPPADRDYANRGQQQDEGDPLAELARLIGQTDPYSSFGRSQTASAQQPHDEAPAYEEAPAPQQYSSSQYSAEPYSHAQYEGEPQSYANEPPPLPSWMRPRDPAPAEPAYSQPAHEDYSYPLLDETREQTYNRHTGYRLGYEVSQFESPQQQGYADDGQAYGQQGYGQDGYGQGAQGQYGQNAYQQGAYDSNAYDQQGRYDQVLYGAAPRERGEAPYAGGYDQGYYEDGYNETYAPEPERHRRRGGFATVAAVLALAVLGTAGAYAYRSIVGSPRSGEPPVIKADASPNKIVPANQSAENKQIYDRVGDKSAERMVSREEQPVEVDARSGGPRVVFPPLTQNPSPPSGASVSPAARPTGPGVANGTMSGEVPRRIRTVSIRPDQSDMTSQTASAVPVAPAPAPVQSAPARAPAAPSNAPLALAPQPAHEPAQSRVAALAPAAAPAAAGSYVQLSSQRSEADAMTSYRVLQGKYPGILGSRQATVRRADLGSKGVYYRALVGPFASTDEATQFCVNLQSAGGKCIVQRN</sequence>
<feature type="domain" description="SPOR" evidence="3">
    <location>
        <begin position="451"/>
        <end position="536"/>
    </location>
</feature>
<feature type="compositionally biased region" description="Low complexity" evidence="1">
    <location>
        <begin position="64"/>
        <end position="84"/>
    </location>
</feature>
<evidence type="ECO:0000256" key="2">
    <source>
        <dbReference type="SAM" id="Phobius"/>
    </source>
</evidence>
<dbReference type="OrthoDB" id="7338235at2"/>
<protein>
    <recommendedName>
        <fullName evidence="3">SPOR domain-containing protein</fullName>
    </recommendedName>
</protein>
<dbReference type="KEGG" id="oca:OCAR_6272"/>
<dbReference type="PATRIC" id="fig|504832.7.peg.1884"/>
<feature type="compositionally biased region" description="Gly residues" evidence="1">
    <location>
        <begin position="172"/>
        <end position="185"/>
    </location>
</feature>
<feature type="compositionally biased region" description="Polar residues" evidence="1">
    <location>
        <begin position="41"/>
        <end position="56"/>
    </location>
</feature>
<dbReference type="eggNOG" id="COG3115">
    <property type="taxonomic scope" value="Bacteria"/>
</dbReference>
<dbReference type="STRING" id="504832.OCA5_c17600"/>
<dbReference type="Proteomes" id="UP000007730">
    <property type="component" value="Chromosome"/>
</dbReference>
<keyword evidence="5" id="KW-1185">Reference proteome</keyword>
<keyword evidence="2" id="KW-0472">Membrane</keyword>
<feature type="region of interest" description="Disordered" evidence="1">
    <location>
        <begin position="155"/>
        <end position="186"/>
    </location>
</feature>
<feature type="region of interest" description="Disordered" evidence="1">
    <location>
        <begin position="327"/>
        <end position="439"/>
    </location>
</feature>
<evidence type="ECO:0000259" key="3">
    <source>
        <dbReference type="PROSITE" id="PS51724"/>
    </source>
</evidence>
<feature type="region of interest" description="Disordered" evidence="1">
    <location>
        <begin position="1"/>
        <end position="125"/>
    </location>
</feature>
<feature type="transmembrane region" description="Helical" evidence="2">
    <location>
        <begin position="255"/>
        <end position="275"/>
    </location>
</feature>
<feature type="compositionally biased region" description="Basic and acidic residues" evidence="1">
    <location>
        <begin position="1"/>
        <end position="18"/>
    </location>
</feature>
<feature type="compositionally biased region" description="Low complexity" evidence="1">
    <location>
        <begin position="158"/>
        <end position="171"/>
    </location>
</feature>
<dbReference type="HOGENOM" id="CLU_041662_0_0_5"/>
<dbReference type="Pfam" id="PF05036">
    <property type="entry name" value="SPOR"/>
    <property type="match status" value="1"/>
</dbReference>
<accession>B6JFQ1</accession>